<dbReference type="SMART" id="SM00248">
    <property type="entry name" value="ANK"/>
    <property type="match status" value="6"/>
</dbReference>
<dbReference type="InterPro" id="IPR002110">
    <property type="entry name" value="Ankyrin_rpt"/>
</dbReference>
<dbReference type="PROSITE" id="PS50297">
    <property type="entry name" value="ANK_REP_REGION"/>
    <property type="match status" value="2"/>
</dbReference>
<evidence type="ECO:0000313" key="5">
    <source>
        <dbReference type="Proteomes" id="UP000565572"/>
    </source>
</evidence>
<proteinExistence type="predicted"/>
<dbReference type="SUPFAM" id="SSF48403">
    <property type="entry name" value="Ankyrin repeat"/>
    <property type="match status" value="1"/>
</dbReference>
<dbReference type="PROSITE" id="PS50088">
    <property type="entry name" value="ANK_REPEAT"/>
    <property type="match status" value="4"/>
</dbReference>
<dbReference type="EMBL" id="JACHZG010000001">
    <property type="protein sequence ID" value="MBB3327061.1"/>
    <property type="molecule type" value="Genomic_DNA"/>
</dbReference>
<evidence type="ECO:0000256" key="2">
    <source>
        <dbReference type="ARBA" id="ARBA00023043"/>
    </source>
</evidence>
<organism evidence="4 5">
    <name type="scientific">Microlunatus antarcticus</name>
    <dbReference type="NCBI Taxonomy" id="53388"/>
    <lineage>
        <taxon>Bacteria</taxon>
        <taxon>Bacillati</taxon>
        <taxon>Actinomycetota</taxon>
        <taxon>Actinomycetes</taxon>
        <taxon>Propionibacteriales</taxon>
        <taxon>Propionibacteriaceae</taxon>
        <taxon>Microlunatus</taxon>
    </lineage>
</organism>
<dbReference type="Pfam" id="PF00023">
    <property type="entry name" value="Ank"/>
    <property type="match status" value="1"/>
</dbReference>
<evidence type="ECO:0008006" key="6">
    <source>
        <dbReference type="Google" id="ProtNLM"/>
    </source>
</evidence>
<feature type="repeat" description="ANK" evidence="3">
    <location>
        <begin position="219"/>
        <end position="251"/>
    </location>
</feature>
<feature type="repeat" description="ANK" evidence="3">
    <location>
        <begin position="114"/>
        <end position="151"/>
    </location>
</feature>
<evidence type="ECO:0000256" key="3">
    <source>
        <dbReference type="PROSITE-ProRule" id="PRU00023"/>
    </source>
</evidence>
<feature type="repeat" description="ANK" evidence="3">
    <location>
        <begin position="15"/>
        <end position="47"/>
    </location>
</feature>
<name>A0A7W5JVG7_9ACTN</name>
<accession>A0A7W5JVG7</accession>
<dbReference type="InterPro" id="IPR036770">
    <property type="entry name" value="Ankyrin_rpt-contain_sf"/>
</dbReference>
<evidence type="ECO:0000313" key="4">
    <source>
        <dbReference type="EMBL" id="MBB3327061.1"/>
    </source>
</evidence>
<dbReference type="Pfam" id="PF12796">
    <property type="entry name" value="Ank_2"/>
    <property type="match status" value="2"/>
</dbReference>
<keyword evidence="2 3" id="KW-0040">ANK repeat</keyword>
<feature type="repeat" description="ANK" evidence="3">
    <location>
        <begin position="48"/>
        <end position="80"/>
    </location>
</feature>
<dbReference type="InterPro" id="IPR051165">
    <property type="entry name" value="Multifunctional_ANK_Repeat"/>
</dbReference>
<reference evidence="4 5" key="1">
    <citation type="submission" date="2020-08" db="EMBL/GenBank/DDBJ databases">
        <title>Sequencing the genomes of 1000 actinobacteria strains.</title>
        <authorList>
            <person name="Klenk H.-P."/>
        </authorList>
    </citation>
    <scope>NUCLEOTIDE SEQUENCE [LARGE SCALE GENOMIC DNA]</scope>
    <source>
        <strain evidence="4 5">DSM 11053</strain>
    </source>
</reference>
<gene>
    <name evidence="4" type="ORF">FHX39_002005</name>
</gene>
<comment type="caution">
    <text evidence="4">The sequence shown here is derived from an EMBL/GenBank/DDBJ whole genome shotgun (WGS) entry which is preliminary data.</text>
</comment>
<sequence>MSSPRAPRTASEQQNLDESLIAAATDNDVLRARTLIRRGADVNAQDDSQQSAYLIAASEGHLELLNLTLEHGADVDAKDSFNGTGLIRAADRGHADVAGRLVRAGVELDHVNNLGWAALHEAVILGDGSARYVDTVRVLLAAGADVRLRSQRDQFTPLAHARSKGFGAIARELDAALDADDPSKREANRRLLAAAATGDATRAALAVRAGAKLETRDNRGRTPLLVAVTANELAVARLLVHLGADPDALDDRHDTPWLVTGVTGSVAMADVLLPAHPDLRIRNRFGGVALIPASERGHLDYVQRVVKTDIDVNHVNDLGWTALLEAVILGDGTRRYQQIVSALLAAGADRQLPDRDGVTALQHAQRRGHEAVADLLQG</sequence>
<dbReference type="RefSeq" id="WP_332836762.1">
    <property type="nucleotide sequence ID" value="NZ_JACHZG010000001.1"/>
</dbReference>
<dbReference type="AlphaFoldDB" id="A0A7W5JVG7"/>
<dbReference type="Gene3D" id="1.25.40.20">
    <property type="entry name" value="Ankyrin repeat-containing domain"/>
    <property type="match status" value="2"/>
</dbReference>
<dbReference type="PANTHER" id="PTHR24123">
    <property type="entry name" value="ANKYRIN REPEAT-CONTAINING"/>
    <property type="match status" value="1"/>
</dbReference>
<dbReference type="PANTHER" id="PTHR24123:SF33">
    <property type="entry name" value="PROTEIN HOS4"/>
    <property type="match status" value="1"/>
</dbReference>
<keyword evidence="1" id="KW-0677">Repeat</keyword>
<keyword evidence="5" id="KW-1185">Reference proteome</keyword>
<evidence type="ECO:0000256" key="1">
    <source>
        <dbReference type="ARBA" id="ARBA00022737"/>
    </source>
</evidence>
<protein>
    <recommendedName>
        <fullName evidence="6">Ankyrin repeat</fullName>
    </recommendedName>
</protein>
<dbReference type="Proteomes" id="UP000565572">
    <property type="component" value="Unassembled WGS sequence"/>
</dbReference>